<keyword evidence="1 3" id="KW-0808">Transferase</keyword>
<dbReference type="PROSITE" id="PS51186">
    <property type="entry name" value="GNAT"/>
    <property type="match status" value="1"/>
</dbReference>
<evidence type="ECO:0000256" key="1">
    <source>
        <dbReference type="ARBA" id="ARBA00022679"/>
    </source>
</evidence>
<evidence type="ECO:0000313" key="4">
    <source>
        <dbReference type="Proteomes" id="UP000377803"/>
    </source>
</evidence>
<dbReference type="InterPro" id="IPR000182">
    <property type="entry name" value="GNAT_dom"/>
</dbReference>
<dbReference type="InterPro" id="IPR016181">
    <property type="entry name" value="Acyl_CoA_acyltransferase"/>
</dbReference>
<keyword evidence="4" id="KW-1185">Reference proteome</keyword>
<sequence length="132" mass="15197">MEAEEHDPTIDPEWTLTEEAANWYRERINQGNGFAVVAQEDQTVIGYAIGVTESAEEFRTTDTLAELETMYLQPQYRGQGIGSKLVQEFKDWAREKGADRLRVEASAENEDAIRFYQENGFEDYSVTLEEDF</sequence>
<dbReference type="GO" id="GO:0008080">
    <property type="term" value="F:N-acetyltransferase activity"/>
    <property type="evidence" value="ECO:0007669"/>
    <property type="project" value="InterPro"/>
</dbReference>
<dbReference type="AlphaFoldDB" id="A0A5Q0UFK1"/>
<dbReference type="PIRSF" id="PIRSF037663">
    <property type="entry name" value="Acetyltransf_GNAT_prd"/>
    <property type="match status" value="1"/>
</dbReference>
<dbReference type="OrthoDB" id="38613at2157"/>
<dbReference type="RefSeq" id="WP_153550131.1">
    <property type="nucleotide sequence ID" value="NZ_CP040089.1"/>
</dbReference>
<dbReference type="EMBL" id="CP040089">
    <property type="protein sequence ID" value="QGA80393.1"/>
    <property type="molecule type" value="Genomic_DNA"/>
</dbReference>
<dbReference type="Proteomes" id="UP000377803">
    <property type="component" value="Chromosome"/>
</dbReference>
<dbReference type="PANTHER" id="PTHR13947">
    <property type="entry name" value="GNAT FAMILY N-ACETYLTRANSFERASE"/>
    <property type="match status" value="1"/>
</dbReference>
<organism evidence="3 4">
    <name type="scientific">Candidatus Nanohalobium constans</name>
    <dbReference type="NCBI Taxonomy" id="2565781"/>
    <lineage>
        <taxon>Archaea</taxon>
        <taxon>Candidatus Nanohalarchaeota</taxon>
        <taxon>Candidatus Nanohalobia</taxon>
        <taxon>Candidatus Nanohalobiales</taxon>
        <taxon>Candidatus Nanohalobiaceae</taxon>
        <taxon>Candidatus Nanohalobium</taxon>
    </lineage>
</organism>
<gene>
    <name evidence="3" type="ORF">LC1Nh_0493</name>
</gene>
<dbReference type="KEGG" id="ncon:LC1Nh_0493"/>
<dbReference type="InterPro" id="IPR017255">
    <property type="entry name" value="AcTrfase_GNAT_prd"/>
</dbReference>
<dbReference type="Pfam" id="PF00583">
    <property type="entry name" value="Acetyltransf_1"/>
    <property type="match status" value="1"/>
</dbReference>
<evidence type="ECO:0000259" key="2">
    <source>
        <dbReference type="PROSITE" id="PS51186"/>
    </source>
</evidence>
<accession>A0A5Q0UFK1</accession>
<dbReference type="Gene3D" id="3.40.630.30">
    <property type="match status" value="1"/>
</dbReference>
<protein>
    <submittedName>
        <fullName evidence="3">GNAT family N-acetyltransferase</fullName>
    </submittedName>
</protein>
<feature type="domain" description="N-acetyltransferase" evidence="2">
    <location>
        <begin position="1"/>
        <end position="132"/>
    </location>
</feature>
<evidence type="ECO:0000313" key="3">
    <source>
        <dbReference type="EMBL" id="QGA80393.1"/>
    </source>
</evidence>
<reference evidence="4" key="1">
    <citation type="submission" date="2019-05" db="EMBL/GenBank/DDBJ databases">
        <title>Candidatus Nanohalobium constans, a novel model system to study the DPANN nano-sized archaea: genomic and physiological characterization of a nanoarchaeon co-cultured with its chitinotrophic host.</title>
        <authorList>
            <person name="La Cono V."/>
            <person name="Arcadi E."/>
            <person name="Crisafi F."/>
            <person name="Denaro R."/>
            <person name="La Spada G."/>
            <person name="Messina E."/>
            <person name="Smedile F."/>
            <person name="Toshchakov S.V."/>
            <person name="Shevchenko M.A."/>
            <person name="Golyshin P.N."/>
            <person name="Golyshina O.V."/>
            <person name="Ferrer M."/>
            <person name="Rohde M."/>
            <person name="Mushegian A."/>
            <person name="Sorokin D.Y."/>
            <person name="Giuliano L."/>
            <person name="Yakimov M.M."/>
        </authorList>
    </citation>
    <scope>NUCLEOTIDE SEQUENCE [LARGE SCALE GENOMIC DNA]</scope>
    <source>
        <strain evidence="4">LC1Nh</strain>
    </source>
</reference>
<name>A0A5Q0UFK1_9ARCH</name>
<proteinExistence type="predicted"/>
<dbReference type="CDD" id="cd04301">
    <property type="entry name" value="NAT_SF"/>
    <property type="match status" value="1"/>
</dbReference>
<dbReference type="InterPro" id="IPR050769">
    <property type="entry name" value="NAT_camello-type"/>
</dbReference>
<dbReference type="SUPFAM" id="SSF55729">
    <property type="entry name" value="Acyl-CoA N-acyltransferases (Nat)"/>
    <property type="match status" value="1"/>
</dbReference>
<dbReference type="PANTHER" id="PTHR13947:SF37">
    <property type="entry name" value="LD18367P"/>
    <property type="match status" value="1"/>
</dbReference>
<dbReference type="GeneID" id="42364876"/>